<dbReference type="EMBL" id="PIPJ01000007">
    <property type="protein sequence ID" value="RUO19640.1"/>
    <property type="molecule type" value="Genomic_DNA"/>
</dbReference>
<organism evidence="6 7">
    <name type="scientific">Aliidiomarina iranensis</name>
    <dbReference type="NCBI Taxonomy" id="1434071"/>
    <lineage>
        <taxon>Bacteria</taxon>
        <taxon>Pseudomonadati</taxon>
        <taxon>Pseudomonadota</taxon>
        <taxon>Gammaproteobacteria</taxon>
        <taxon>Alteromonadales</taxon>
        <taxon>Idiomarinaceae</taxon>
        <taxon>Aliidiomarina</taxon>
    </lineage>
</organism>
<feature type="domain" description="HipA N-terminal subdomain 1" evidence="5">
    <location>
        <begin position="20"/>
        <end position="113"/>
    </location>
</feature>
<accession>A0A432VTD2</accession>
<dbReference type="AlphaFoldDB" id="A0A432VTD2"/>
<dbReference type="GO" id="GO:0004674">
    <property type="term" value="F:protein serine/threonine kinase activity"/>
    <property type="evidence" value="ECO:0007669"/>
    <property type="project" value="TreeGrafter"/>
</dbReference>
<dbReference type="InterPro" id="IPR012893">
    <property type="entry name" value="HipA-like_C"/>
</dbReference>
<reference evidence="7" key="1">
    <citation type="journal article" date="2018" name="Front. Microbiol.">
        <title>Genome-Based Analysis Reveals the Taxonomy and Diversity of the Family Idiomarinaceae.</title>
        <authorList>
            <person name="Liu Y."/>
            <person name="Lai Q."/>
            <person name="Shao Z."/>
        </authorList>
    </citation>
    <scope>NUCLEOTIDE SEQUENCE [LARGE SCALE GENOMIC DNA]</scope>
    <source>
        <strain evidence="7">GBPy7</strain>
    </source>
</reference>
<evidence type="ECO:0000259" key="5">
    <source>
        <dbReference type="Pfam" id="PF13657"/>
    </source>
</evidence>
<dbReference type="Gene3D" id="1.10.1070.20">
    <property type="match status" value="1"/>
</dbReference>
<sequence length="397" mass="44282">MISSAYVFIEGLEDNPVICGEFRLDSKAQLGEFRYGRSYLNRVNAFALDPIHLPLTNEIFRTPLNKGMFGVLADAGADSWGRKLITQLHTTKPKNELEFLIAGASMGVGALSFSLSREKTKAKISPNSINDIGLLIEGKNAILASQDVRPEVKKAFTYGVSMGGARPKTLLTHENEEYLVKFNRPDDLFNVCRVEHGAMQMLRELTGNVAEVEVLSGSEDFLLVKRFDREHGKVTQHFISANSLLTEGKVTERSGASWYSYPALAEILRKNSANPHDGHELFMRMVFNILLGNTDDHARNHAMLYDLQAQRWQLSPAFDVLPISNSRQHGLGIGEQGRFGSIENAISQAKRFGLQTHKAEKVVSKVRELVAEWPVYMQQSGVQPGDIERLKSVIPEL</sequence>
<gene>
    <name evidence="6" type="ORF">CWE08_09415</name>
</gene>
<dbReference type="InterPro" id="IPR017508">
    <property type="entry name" value="HipA_N1"/>
</dbReference>
<dbReference type="RefSeq" id="WP_126767754.1">
    <property type="nucleotide sequence ID" value="NZ_PIPJ01000007.1"/>
</dbReference>
<dbReference type="PANTHER" id="PTHR37419:SF8">
    <property type="entry name" value="TOXIN YJJJ"/>
    <property type="match status" value="1"/>
</dbReference>
<evidence type="ECO:0000256" key="3">
    <source>
        <dbReference type="ARBA" id="ARBA00022777"/>
    </source>
</evidence>
<evidence type="ECO:0000256" key="1">
    <source>
        <dbReference type="ARBA" id="ARBA00010164"/>
    </source>
</evidence>
<comment type="similarity">
    <text evidence="1">Belongs to the HipA Ser/Thr kinase family.</text>
</comment>
<protein>
    <submittedName>
        <fullName evidence="6">Type II toxin-antitoxin system HipA family toxin</fullName>
    </submittedName>
</protein>
<dbReference type="Proteomes" id="UP000288395">
    <property type="component" value="Unassembled WGS sequence"/>
</dbReference>
<dbReference type="InterPro" id="IPR052028">
    <property type="entry name" value="HipA_Ser/Thr_kinase"/>
</dbReference>
<keyword evidence="2" id="KW-0808">Transferase</keyword>
<evidence type="ECO:0000313" key="7">
    <source>
        <dbReference type="Proteomes" id="UP000288395"/>
    </source>
</evidence>
<proteinExistence type="inferred from homology"/>
<keyword evidence="3" id="KW-0418">Kinase</keyword>
<dbReference type="GO" id="GO:0005829">
    <property type="term" value="C:cytosol"/>
    <property type="evidence" value="ECO:0007669"/>
    <property type="project" value="TreeGrafter"/>
</dbReference>
<keyword evidence="7" id="KW-1185">Reference proteome</keyword>
<dbReference type="PANTHER" id="PTHR37419">
    <property type="entry name" value="SERINE/THREONINE-PROTEIN KINASE TOXIN HIPA"/>
    <property type="match status" value="1"/>
</dbReference>
<evidence type="ECO:0000313" key="6">
    <source>
        <dbReference type="EMBL" id="RUO19640.1"/>
    </source>
</evidence>
<evidence type="ECO:0000256" key="2">
    <source>
        <dbReference type="ARBA" id="ARBA00022679"/>
    </source>
</evidence>
<evidence type="ECO:0000259" key="4">
    <source>
        <dbReference type="Pfam" id="PF07804"/>
    </source>
</evidence>
<dbReference type="Pfam" id="PF13657">
    <property type="entry name" value="Couple_hipA"/>
    <property type="match status" value="1"/>
</dbReference>
<dbReference type="Pfam" id="PF07804">
    <property type="entry name" value="HipA_C"/>
    <property type="match status" value="1"/>
</dbReference>
<feature type="domain" description="HipA-like C-terminal" evidence="4">
    <location>
        <begin position="161"/>
        <end position="373"/>
    </location>
</feature>
<dbReference type="OrthoDB" id="9805913at2"/>
<comment type="caution">
    <text evidence="6">The sequence shown here is derived from an EMBL/GenBank/DDBJ whole genome shotgun (WGS) entry which is preliminary data.</text>
</comment>
<name>A0A432VTD2_9GAMM</name>